<evidence type="ECO:0000256" key="1">
    <source>
        <dbReference type="SAM" id="MobiDB-lite"/>
    </source>
</evidence>
<evidence type="ECO:0000313" key="2">
    <source>
        <dbReference type="EMBL" id="WOO78405.1"/>
    </source>
</evidence>
<reference evidence="2" key="1">
    <citation type="submission" date="2023-10" db="EMBL/GenBank/DDBJ databases">
        <authorList>
            <person name="Noh H."/>
        </authorList>
    </citation>
    <scope>NUCLEOTIDE SEQUENCE</scope>
    <source>
        <strain evidence="2">DUCC4014</strain>
    </source>
</reference>
<dbReference type="RefSeq" id="XP_062624437.1">
    <property type="nucleotide sequence ID" value="XM_062768453.1"/>
</dbReference>
<evidence type="ECO:0000313" key="3">
    <source>
        <dbReference type="Proteomes" id="UP000827549"/>
    </source>
</evidence>
<name>A0AAF1BI68_9TREE</name>
<protein>
    <recommendedName>
        <fullName evidence="4">Ribosomal protein S21</fullName>
    </recommendedName>
</protein>
<feature type="compositionally biased region" description="Low complexity" evidence="1">
    <location>
        <begin position="68"/>
        <end position="84"/>
    </location>
</feature>
<dbReference type="AlphaFoldDB" id="A0AAF1BI68"/>
<sequence length="206" mass="22412">MSFLFRSLAAARTASAPRLASAPVARFAPAQASGSVSRLLPLSLRFSSSSPSGSAPTPEPTIVFNTDAPSSLSSSPAADSGAPTPSEPRRSGLDIPLPDAGAIVPDVPNADAWWRASSLSAGRGFPGTRYSGRSIGMRSPAQYNTTYNALGSRLRRANVRKEFKLFEYHETGAKRRVRLGSERHRRRFKEMIRERVQQVQMLRARK</sequence>
<dbReference type="GeneID" id="87805203"/>
<accession>A0AAF1BI68</accession>
<proteinExistence type="predicted"/>
<gene>
    <name evidence="2" type="ORF">LOC62_02G001952</name>
</gene>
<dbReference type="Proteomes" id="UP000827549">
    <property type="component" value="Chromosome 2"/>
</dbReference>
<evidence type="ECO:0008006" key="4">
    <source>
        <dbReference type="Google" id="ProtNLM"/>
    </source>
</evidence>
<feature type="region of interest" description="Disordered" evidence="1">
    <location>
        <begin position="47"/>
        <end position="100"/>
    </location>
</feature>
<dbReference type="EMBL" id="CP086715">
    <property type="protein sequence ID" value="WOO78405.1"/>
    <property type="molecule type" value="Genomic_DNA"/>
</dbReference>
<keyword evidence="3" id="KW-1185">Reference proteome</keyword>
<organism evidence="2 3">
    <name type="scientific">Vanrija pseudolonga</name>
    <dbReference type="NCBI Taxonomy" id="143232"/>
    <lineage>
        <taxon>Eukaryota</taxon>
        <taxon>Fungi</taxon>
        <taxon>Dikarya</taxon>
        <taxon>Basidiomycota</taxon>
        <taxon>Agaricomycotina</taxon>
        <taxon>Tremellomycetes</taxon>
        <taxon>Trichosporonales</taxon>
        <taxon>Trichosporonaceae</taxon>
        <taxon>Vanrija</taxon>
    </lineage>
</organism>